<dbReference type="InterPro" id="IPR043128">
    <property type="entry name" value="Rev_trsase/Diguanyl_cyclase"/>
</dbReference>
<dbReference type="InterPro" id="IPR029787">
    <property type="entry name" value="Nucleotide_cyclase"/>
</dbReference>
<evidence type="ECO:0000256" key="1">
    <source>
        <dbReference type="ARBA" id="ARBA00001946"/>
    </source>
</evidence>
<evidence type="ECO:0000256" key="5">
    <source>
        <dbReference type="ARBA" id="ARBA00023136"/>
    </source>
</evidence>
<dbReference type="Pfam" id="PF03924">
    <property type="entry name" value="CHASE"/>
    <property type="match status" value="1"/>
</dbReference>
<dbReference type="FunFam" id="3.30.70.270:FF:000001">
    <property type="entry name" value="Diguanylate cyclase domain protein"/>
    <property type="match status" value="1"/>
</dbReference>
<dbReference type="InterPro" id="IPR006189">
    <property type="entry name" value="CHASE_dom"/>
</dbReference>
<evidence type="ECO:0000259" key="7">
    <source>
        <dbReference type="PROSITE" id="PS50839"/>
    </source>
</evidence>
<dbReference type="PANTHER" id="PTHR46663">
    <property type="entry name" value="DIGUANYLATE CYCLASE DGCT-RELATED"/>
    <property type="match status" value="1"/>
</dbReference>
<dbReference type="PROSITE" id="PS50887">
    <property type="entry name" value="GGDEF"/>
    <property type="match status" value="1"/>
</dbReference>
<dbReference type="CDD" id="cd01949">
    <property type="entry name" value="GGDEF"/>
    <property type="match status" value="1"/>
</dbReference>
<dbReference type="Proteomes" id="UP000025238">
    <property type="component" value="Chromosome"/>
</dbReference>
<dbReference type="GO" id="GO:0005886">
    <property type="term" value="C:plasma membrane"/>
    <property type="evidence" value="ECO:0007669"/>
    <property type="project" value="UniProtKB-SubCell"/>
</dbReference>
<dbReference type="PATRIC" id="fig|316.97.peg.677"/>
<keyword evidence="5 6" id="KW-0472">Membrane</keyword>
<comment type="subcellular location">
    <subcellularLocation>
        <location evidence="2">Cell inner membrane</location>
    </subcellularLocation>
</comment>
<organism evidence="9 10">
    <name type="scientific">Stutzerimonas stutzeri</name>
    <name type="common">Pseudomonas stutzeri</name>
    <dbReference type="NCBI Taxonomy" id="316"/>
    <lineage>
        <taxon>Bacteria</taxon>
        <taxon>Pseudomonadati</taxon>
        <taxon>Pseudomonadota</taxon>
        <taxon>Gammaproteobacteria</taxon>
        <taxon>Pseudomonadales</taxon>
        <taxon>Pseudomonadaceae</taxon>
        <taxon>Stutzerimonas</taxon>
    </lineage>
</organism>
<dbReference type="SMART" id="SM01079">
    <property type="entry name" value="CHASE"/>
    <property type="match status" value="1"/>
</dbReference>
<evidence type="ECO:0000259" key="8">
    <source>
        <dbReference type="PROSITE" id="PS50887"/>
    </source>
</evidence>
<evidence type="ECO:0000256" key="2">
    <source>
        <dbReference type="ARBA" id="ARBA00004533"/>
    </source>
</evidence>
<dbReference type="KEGG" id="pstu:UIB01_03340"/>
<dbReference type="InterPro" id="IPR042240">
    <property type="entry name" value="CHASE_sf"/>
</dbReference>
<evidence type="ECO:0000313" key="10">
    <source>
        <dbReference type="Proteomes" id="UP000025238"/>
    </source>
</evidence>
<dbReference type="EMBL" id="CP007509">
    <property type="protein sequence ID" value="AHY41541.1"/>
    <property type="molecule type" value="Genomic_DNA"/>
</dbReference>
<protein>
    <submittedName>
        <fullName evidence="9">Diguanylate cyclase</fullName>
    </submittedName>
</protein>
<dbReference type="InterPro" id="IPR052163">
    <property type="entry name" value="DGC-Regulatory_Protein"/>
</dbReference>
<evidence type="ECO:0000313" key="9">
    <source>
        <dbReference type="EMBL" id="AHY41541.1"/>
    </source>
</evidence>
<evidence type="ECO:0000256" key="4">
    <source>
        <dbReference type="ARBA" id="ARBA00022989"/>
    </source>
</evidence>
<dbReference type="SMART" id="SM00267">
    <property type="entry name" value="GGDEF"/>
    <property type="match status" value="1"/>
</dbReference>
<evidence type="ECO:0000256" key="6">
    <source>
        <dbReference type="SAM" id="Phobius"/>
    </source>
</evidence>
<accession>A0A023WNK3</accession>
<name>A0A023WNK3_STUST</name>
<dbReference type="Gene3D" id="3.30.450.350">
    <property type="entry name" value="CHASE domain"/>
    <property type="match status" value="1"/>
</dbReference>
<dbReference type="Pfam" id="PF00990">
    <property type="entry name" value="GGDEF"/>
    <property type="match status" value="1"/>
</dbReference>
<keyword evidence="4 6" id="KW-1133">Transmembrane helix</keyword>
<sequence length="518" mass="57650">MLTRRRRSFAGFILLSLLLVGVSAQLLLLSEIQRWDARFAQQVQNVSAVIRHQLDTNEAVLAGFSAFLQAVDQSDEAAAARYAEAVVTAYPQVYMLEVARGVPLAEQYAFEELLRLSWRADFRLKEFPSPTRQPVHVQLPLSETWPVLFMYPQLVQASTIYGVRLETVGHLSHALARSRQTRRPVASPTFALYEGGNAYILLQSVSRPESPRPGAGPNFFGSSMVALLLMKTDALQQAVLAMDVDRQLRIEAFLDSDVGAPSQLLSTEPAPASPLDRLLLPRLTERVEIGSRSQPTTLILERQLRMGNVLTRETLTVLLILIAVLALLPAVLLRHYRTTAMVEREYQRSSYLATHDALTRLPNRQLLADRFAEAYAFMQRHGTPFAVMVVDLDRFKETNDRFGHKVGDQVLIAVTEHMRQAIRVYDTAARYGGDEFVVLVRDIPSAVDAEAAGRKLLQAISMPIETDAGEQRVSCSIGIALCPDDGESLDELLAAADRAMYRVKQQGRENVALVDSEA</sequence>
<feature type="domain" description="GGDEF" evidence="8">
    <location>
        <begin position="383"/>
        <end position="516"/>
    </location>
</feature>
<evidence type="ECO:0000256" key="3">
    <source>
        <dbReference type="ARBA" id="ARBA00022692"/>
    </source>
</evidence>
<dbReference type="SUPFAM" id="SSF55073">
    <property type="entry name" value="Nucleotide cyclase"/>
    <property type="match status" value="1"/>
</dbReference>
<keyword evidence="3 6" id="KW-0812">Transmembrane</keyword>
<dbReference type="Gene3D" id="3.30.70.270">
    <property type="match status" value="1"/>
</dbReference>
<reference evidence="9 10" key="1">
    <citation type="submission" date="2014-03" db="EMBL/GenBank/DDBJ databases">
        <title>Complete genome sequence of Pseudomonas stutzeri 19SMN4.</title>
        <authorList>
            <person name="Brunet-Galmes I."/>
            <person name="Nogales B."/>
            <person name="Busquets A."/>
            <person name="Pena A."/>
            <person name="Gomila M."/>
            <person name="Garcia-Valdes E."/>
            <person name="Lalucat J."/>
            <person name="Bennasar A."/>
            <person name="Bosch R."/>
        </authorList>
    </citation>
    <scope>NUCLEOTIDE SEQUENCE [LARGE SCALE GENOMIC DNA]</scope>
    <source>
        <strain evidence="9 10">19SMN4</strain>
    </source>
</reference>
<feature type="domain" description="CHASE" evidence="7">
    <location>
        <begin position="70"/>
        <end position="205"/>
    </location>
</feature>
<gene>
    <name evidence="9" type="ORF">UIB01_03340</name>
</gene>
<feature type="transmembrane region" description="Helical" evidence="6">
    <location>
        <begin position="315"/>
        <end position="333"/>
    </location>
</feature>
<dbReference type="GO" id="GO:0007165">
    <property type="term" value="P:signal transduction"/>
    <property type="evidence" value="ECO:0007669"/>
    <property type="project" value="UniProtKB-ARBA"/>
</dbReference>
<dbReference type="InterPro" id="IPR000160">
    <property type="entry name" value="GGDEF_dom"/>
</dbReference>
<dbReference type="AlphaFoldDB" id="A0A023WNK3"/>
<comment type="cofactor">
    <cofactor evidence="1">
        <name>Mg(2+)</name>
        <dbReference type="ChEBI" id="CHEBI:18420"/>
    </cofactor>
</comment>
<proteinExistence type="predicted"/>
<dbReference type="NCBIfam" id="TIGR00254">
    <property type="entry name" value="GGDEF"/>
    <property type="match status" value="1"/>
</dbReference>
<dbReference type="PROSITE" id="PS50839">
    <property type="entry name" value="CHASE"/>
    <property type="match status" value="1"/>
</dbReference>
<dbReference type="PANTHER" id="PTHR46663:SF3">
    <property type="entry name" value="SLL0267 PROTEIN"/>
    <property type="match status" value="1"/>
</dbReference>
<dbReference type="GO" id="GO:0003824">
    <property type="term" value="F:catalytic activity"/>
    <property type="evidence" value="ECO:0007669"/>
    <property type="project" value="UniProtKB-ARBA"/>
</dbReference>